<keyword evidence="2" id="KW-1185">Reference proteome</keyword>
<evidence type="ECO:0000313" key="1">
    <source>
        <dbReference type="EMBL" id="KAF8764343.1"/>
    </source>
</evidence>
<sequence length="133" mass="14705">MPPSVSVKSYAPECECEVLCPRVWCEVLAPSGEWNPMPPDVSVKSYAPECECEVLCPRVYGLSNTVILSTLESLFSLARPLPLNVSACLEEIRRILPSMVRLSVFVQKAMQVKFGLSLSRVKNTTPSKDMGQN</sequence>
<protein>
    <submittedName>
        <fullName evidence="1">Uncharacterized protein</fullName>
    </submittedName>
</protein>
<evidence type="ECO:0000313" key="2">
    <source>
        <dbReference type="Proteomes" id="UP000807504"/>
    </source>
</evidence>
<gene>
    <name evidence="1" type="ORF">HNY73_022424</name>
</gene>
<proteinExistence type="predicted"/>
<dbReference type="AlphaFoldDB" id="A0A8T0E1K8"/>
<dbReference type="Proteomes" id="UP000807504">
    <property type="component" value="Unassembled WGS sequence"/>
</dbReference>
<reference evidence="1" key="2">
    <citation type="submission" date="2020-06" db="EMBL/GenBank/DDBJ databases">
        <authorList>
            <person name="Sheffer M."/>
        </authorList>
    </citation>
    <scope>NUCLEOTIDE SEQUENCE</scope>
</reference>
<organism evidence="1 2">
    <name type="scientific">Argiope bruennichi</name>
    <name type="common">Wasp spider</name>
    <name type="synonym">Aranea bruennichi</name>
    <dbReference type="NCBI Taxonomy" id="94029"/>
    <lineage>
        <taxon>Eukaryota</taxon>
        <taxon>Metazoa</taxon>
        <taxon>Ecdysozoa</taxon>
        <taxon>Arthropoda</taxon>
        <taxon>Chelicerata</taxon>
        <taxon>Arachnida</taxon>
        <taxon>Araneae</taxon>
        <taxon>Araneomorphae</taxon>
        <taxon>Entelegynae</taxon>
        <taxon>Araneoidea</taxon>
        <taxon>Araneidae</taxon>
        <taxon>Argiope</taxon>
    </lineage>
</organism>
<name>A0A8T0E1K8_ARGBR</name>
<accession>A0A8T0E1K8</accession>
<dbReference type="EMBL" id="JABXBU010002231">
    <property type="protein sequence ID" value="KAF8764343.1"/>
    <property type="molecule type" value="Genomic_DNA"/>
</dbReference>
<comment type="caution">
    <text evidence="1">The sequence shown here is derived from an EMBL/GenBank/DDBJ whole genome shotgun (WGS) entry which is preliminary data.</text>
</comment>
<reference evidence="1" key="1">
    <citation type="journal article" date="2020" name="bioRxiv">
        <title>Chromosome-level reference genome of the European wasp spider Argiope bruennichi: a resource for studies on range expansion and evolutionary adaptation.</title>
        <authorList>
            <person name="Sheffer M.M."/>
            <person name="Hoppe A."/>
            <person name="Krehenwinkel H."/>
            <person name="Uhl G."/>
            <person name="Kuss A.W."/>
            <person name="Jensen L."/>
            <person name="Jensen C."/>
            <person name="Gillespie R.G."/>
            <person name="Hoff K.J."/>
            <person name="Prost S."/>
        </authorList>
    </citation>
    <scope>NUCLEOTIDE SEQUENCE</scope>
</reference>